<keyword evidence="1 4" id="KW-0808">Transferase</keyword>
<feature type="domain" description="N-acetyltransferase" evidence="3">
    <location>
        <begin position="6"/>
        <end position="170"/>
    </location>
</feature>
<protein>
    <submittedName>
        <fullName evidence="4">Acetyltransferase</fullName>
    </submittedName>
</protein>
<reference evidence="4 5" key="1">
    <citation type="submission" date="2015-03" db="EMBL/GenBank/DDBJ databases">
        <authorList>
            <person name="Murphy D."/>
        </authorList>
    </citation>
    <scope>NUCLEOTIDE SEQUENCE [LARGE SCALE GENOMIC DNA]</scope>
    <source>
        <strain evidence="4 5">DSM 44277</strain>
    </source>
</reference>
<dbReference type="Proteomes" id="UP000198875">
    <property type="component" value="Unassembled WGS sequence"/>
</dbReference>
<evidence type="ECO:0000256" key="1">
    <source>
        <dbReference type="ARBA" id="ARBA00022679"/>
    </source>
</evidence>
<accession>A0A0U0WE88</accession>
<dbReference type="RefSeq" id="WP_139027146.1">
    <property type="nucleotide sequence ID" value="NZ_CSTD01000004.1"/>
</dbReference>
<dbReference type="OrthoDB" id="5243635at2"/>
<evidence type="ECO:0000313" key="5">
    <source>
        <dbReference type="Proteomes" id="UP000198875"/>
    </source>
</evidence>
<name>A0A0U0WE88_MYCBE</name>
<sequence>MTSGDITIRAATPDDFARVAEVHYAVWRRSWAGILIEPLLDILGPARRWVTDVYPQNLNRPGWAMWIAESADRTVGVTIFGPDADEPAAIQIDALYIADDLQRHGLGGRLLGAVLDAHPSGEVILWCADQNAKARRFYEKNGFRADGRTLDWEPLPGVRVPHVGYRLSGR</sequence>
<dbReference type="PROSITE" id="PS51186">
    <property type="entry name" value="GNAT"/>
    <property type="match status" value="1"/>
</dbReference>
<evidence type="ECO:0000313" key="4">
    <source>
        <dbReference type="EMBL" id="CPR12499.1"/>
    </source>
</evidence>
<dbReference type="Pfam" id="PF13508">
    <property type="entry name" value="Acetyltransf_7"/>
    <property type="match status" value="1"/>
</dbReference>
<dbReference type="CDD" id="cd04301">
    <property type="entry name" value="NAT_SF"/>
    <property type="match status" value="1"/>
</dbReference>
<dbReference type="SUPFAM" id="SSF55729">
    <property type="entry name" value="Acyl-CoA N-acyltransferases (Nat)"/>
    <property type="match status" value="1"/>
</dbReference>
<dbReference type="GO" id="GO:0016747">
    <property type="term" value="F:acyltransferase activity, transferring groups other than amino-acyl groups"/>
    <property type="evidence" value="ECO:0007669"/>
    <property type="project" value="InterPro"/>
</dbReference>
<keyword evidence="2" id="KW-0012">Acyltransferase</keyword>
<dbReference type="InterPro" id="IPR000182">
    <property type="entry name" value="GNAT_dom"/>
</dbReference>
<proteinExistence type="predicted"/>
<dbReference type="InterPro" id="IPR016181">
    <property type="entry name" value="Acyl_CoA_acyltransferase"/>
</dbReference>
<dbReference type="PANTHER" id="PTHR43877">
    <property type="entry name" value="AMINOALKYLPHOSPHONATE N-ACETYLTRANSFERASE-RELATED-RELATED"/>
    <property type="match status" value="1"/>
</dbReference>
<evidence type="ECO:0000259" key="3">
    <source>
        <dbReference type="PROSITE" id="PS51186"/>
    </source>
</evidence>
<evidence type="ECO:0000256" key="2">
    <source>
        <dbReference type="ARBA" id="ARBA00023315"/>
    </source>
</evidence>
<dbReference type="EMBL" id="CSTD01000004">
    <property type="protein sequence ID" value="CPR12499.1"/>
    <property type="molecule type" value="Genomic_DNA"/>
</dbReference>
<dbReference type="InterPro" id="IPR050832">
    <property type="entry name" value="Bact_Acetyltransf"/>
</dbReference>
<dbReference type="Gene3D" id="3.40.630.30">
    <property type="match status" value="1"/>
</dbReference>
<dbReference type="AlphaFoldDB" id="A0A0U0WE88"/>
<organism evidence="4 5">
    <name type="scientific">Mycobacterium bohemicum DSM 44277</name>
    <dbReference type="NCBI Taxonomy" id="1236609"/>
    <lineage>
        <taxon>Bacteria</taxon>
        <taxon>Bacillati</taxon>
        <taxon>Actinomycetota</taxon>
        <taxon>Actinomycetes</taxon>
        <taxon>Mycobacteriales</taxon>
        <taxon>Mycobacteriaceae</taxon>
        <taxon>Mycobacterium</taxon>
    </lineage>
</organism>
<gene>
    <name evidence="4" type="ORF">BN971_03798</name>
</gene>